<name>A0A1G7T9A9_9FIRM</name>
<keyword evidence="1" id="KW-0812">Transmembrane</keyword>
<gene>
    <name evidence="2" type="ORF">SAMN05443529_102149</name>
</gene>
<proteinExistence type="predicted"/>
<dbReference type="AlphaFoldDB" id="A0A1G7T9A9"/>
<accession>A0A1G7T9A9</accession>
<keyword evidence="3" id="KW-1185">Reference proteome</keyword>
<sequence length="159" mass="18630">MRRQTKRWVVFTTAWYVLMFLLIHPKRIKKAVAFGLSLGLVPAIFLNWITVKTYRLWRLPGDILLNGVPILACVSWIPPAAIFANYFPYRKNLTWKTSYILLFSLGTTIVQLVQQTIGMWENKKWKTPYTLPLAILTHTSMAFLLPLFKLNKIRINDQY</sequence>
<feature type="transmembrane region" description="Helical" evidence="1">
    <location>
        <begin position="129"/>
        <end position="148"/>
    </location>
</feature>
<dbReference type="Proteomes" id="UP000198656">
    <property type="component" value="Unassembled WGS sequence"/>
</dbReference>
<reference evidence="3" key="1">
    <citation type="submission" date="2016-10" db="EMBL/GenBank/DDBJ databases">
        <authorList>
            <person name="Varghese N."/>
            <person name="Submissions S."/>
        </authorList>
    </citation>
    <scope>NUCLEOTIDE SEQUENCE [LARGE SCALE GENOMIC DNA]</scope>
    <source>
        <strain evidence="3">DSM 8344</strain>
    </source>
</reference>
<protein>
    <submittedName>
        <fullName evidence="2">Uncharacterized protein</fullName>
    </submittedName>
</protein>
<keyword evidence="1" id="KW-0472">Membrane</keyword>
<evidence type="ECO:0000313" key="2">
    <source>
        <dbReference type="EMBL" id="SDG31886.1"/>
    </source>
</evidence>
<organism evidence="2 3">
    <name type="scientific">Desulfosporosinus hippei DSM 8344</name>
    <dbReference type="NCBI Taxonomy" id="1121419"/>
    <lineage>
        <taxon>Bacteria</taxon>
        <taxon>Bacillati</taxon>
        <taxon>Bacillota</taxon>
        <taxon>Clostridia</taxon>
        <taxon>Eubacteriales</taxon>
        <taxon>Desulfitobacteriaceae</taxon>
        <taxon>Desulfosporosinus</taxon>
    </lineage>
</organism>
<keyword evidence="1" id="KW-1133">Transmembrane helix</keyword>
<feature type="transmembrane region" description="Helical" evidence="1">
    <location>
        <begin position="31"/>
        <end position="51"/>
    </location>
</feature>
<evidence type="ECO:0000313" key="3">
    <source>
        <dbReference type="Proteomes" id="UP000198656"/>
    </source>
</evidence>
<dbReference type="EMBL" id="FNCP01000002">
    <property type="protein sequence ID" value="SDG31886.1"/>
    <property type="molecule type" value="Genomic_DNA"/>
</dbReference>
<dbReference type="OrthoDB" id="1806656at2"/>
<dbReference type="RefSeq" id="WP_092329447.1">
    <property type="nucleotide sequence ID" value="NZ_FNCP01000002.1"/>
</dbReference>
<evidence type="ECO:0000256" key="1">
    <source>
        <dbReference type="SAM" id="Phobius"/>
    </source>
</evidence>
<feature type="transmembrane region" description="Helical" evidence="1">
    <location>
        <begin position="99"/>
        <end position="117"/>
    </location>
</feature>
<feature type="transmembrane region" description="Helical" evidence="1">
    <location>
        <begin position="63"/>
        <end position="87"/>
    </location>
</feature>